<evidence type="ECO:0000256" key="1">
    <source>
        <dbReference type="ARBA" id="ARBA00004193"/>
    </source>
</evidence>
<gene>
    <name evidence="8" type="ORF">Ga0061061_1224</name>
</gene>
<evidence type="ECO:0000256" key="5">
    <source>
        <dbReference type="ARBA" id="ARBA00023136"/>
    </source>
</evidence>
<evidence type="ECO:0000256" key="2">
    <source>
        <dbReference type="ARBA" id="ARBA00008610"/>
    </source>
</evidence>
<reference evidence="8 9" key="1">
    <citation type="submission" date="2015-08" db="EMBL/GenBank/DDBJ databases">
        <authorList>
            <person name="Varghese N."/>
        </authorList>
    </citation>
    <scope>NUCLEOTIDE SEQUENCE [LARGE SCALE GENOMIC DNA]</scope>
    <source>
        <strain evidence="8 9">DSM 18167</strain>
    </source>
</reference>
<sequence>MQVVGETLGIETGYSEKVHQPDHVESLSDYARRGFTHVIGHGGEFQDAVERVAARFPDTRFIVTNGLRARDNITTADFYFSQPAYLLGFLAGRFTKTGKVGLVQAQQFKFTNDTLAGFEAGFKSARPDGTVFSTWTGDWEDVAKGKEAALTQIGQGADIVWPTMDSATQGALQAVRENGAKAFGLYYDAISKWPDIILQSSILDVKALIVSLLTTAKAEGLVGKNYKFDLTQPDSVRLGSYHPDIAPDIVGEIESLKARITSGDLVIEPA</sequence>
<evidence type="ECO:0000313" key="8">
    <source>
        <dbReference type="EMBL" id="CUA91193.1"/>
    </source>
</evidence>
<organism evidence="8 9">
    <name type="scientific">Chelatococcus sambhunathii</name>
    <dbReference type="NCBI Taxonomy" id="363953"/>
    <lineage>
        <taxon>Bacteria</taxon>
        <taxon>Pseudomonadati</taxon>
        <taxon>Pseudomonadota</taxon>
        <taxon>Alphaproteobacteria</taxon>
        <taxon>Hyphomicrobiales</taxon>
        <taxon>Chelatococcaceae</taxon>
        <taxon>Chelatococcus</taxon>
    </lineage>
</organism>
<keyword evidence="3" id="KW-1003">Cell membrane</keyword>
<evidence type="ECO:0000256" key="6">
    <source>
        <dbReference type="ARBA" id="ARBA00023288"/>
    </source>
</evidence>
<dbReference type="InterPro" id="IPR003760">
    <property type="entry name" value="PnrA-like"/>
</dbReference>
<dbReference type="InterPro" id="IPR050957">
    <property type="entry name" value="BMP_lipoprotein"/>
</dbReference>
<keyword evidence="6" id="KW-0449">Lipoprotein</keyword>
<dbReference type="Pfam" id="PF02608">
    <property type="entry name" value="Bmp"/>
    <property type="match status" value="1"/>
</dbReference>
<evidence type="ECO:0000256" key="4">
    <source>
        <dbReference type="ARBA" id="ARBA00022729"/>
    </source>
</evidence>
<protein>
    <submittedName>
        <fullName evidence="8">Nucleoside-binding protein</fullName>
    </submittedName>
</protein>
<dbReference type="EMBL" id="CYHC01000022">
    <property type="protein sequence ID" value="CUA91193.1"/>
    <property type="molecule type" value="Genomic_DNA"/>
</dbReference>
<dbReference type="PANTHER" id="PTHR34296">
    <property type="entry name" value="TRANSCRIPTIONAL ACTIVATOR PROTEIN MED"/>
    <property type="match status" value="1"/>
</dbReference>
<evidence type="ECO:0000259" key="7">
    <source>
        <dbReference type="Pfam" id="PF02608"/>
    </source>
</evidence>
<dbReference type="CDD" id="cd06304">
    <property type="entry name" value="PBP1_BmpA_Med_PnrA-like"/>
    <property type="match status" value="1"/>
</dbReference>
<keyword evidence="9" id="KW-1185">Reference proteome</keyword>
<dbReference type="Proteomes" id="UP000182178">
    <property type="component" value="Unassembled WGS sequence"/>
</dbReference>
<dbReference type="SUPFAM" id="SSF53822">
    <property type="entry name" value="Periplasmic binding protein-like I"/>
    <property type="match status" value="1"/>
</dbReference>
<comment type="similarity">
    <text evidence="2">Belongs to the BMP lipoprotein family.</text>
</comment>
<comment type="subcellular location">
    <subcellularLocation>
        <location evidence="1">Cell membrane</location>
        <topology evidence="1">Lipid-anchor</topology>
    </subcellularLocation>
</comment>
<feature type="domain" description="ABC transporter substrate-binding protein PnrA-like" evidence="7">
    <location>
        <begin position="6"/>
        <end position="232"/>
    </location>
</feature>
<comment type="caution">
    <text evidence="8">The sequence shown here is derived from an EMBL/GenBank/DDBJ whole genome shotgun (WGS) entry which is preliminary data.</text>
</comment>
<accession>A0ABP2A972</accession>
<dbReference type="PANTHER" id="PTHR34296:SF2">
    <property type="entry name" value="ABC TRANSPORTER GUANOSINE-BINDING PROTEIN NUPN"/>
    <property type="match status" value="1"/>
</dbReference>
<dbReference type="InterPro" id="IPR028082">
    <property type="entry name" value="Peripla_BP_I"/>
</dbReference>
<evidence type="ECO:0000256" key="3">
    <source>
        <dbReference type="ARBA" id="ARBA00022475"/>
    </source>
</evidence>
<proteinExistence type="inferred from homology"/>
<evidence type="ECO:0000313" key="9">
    <source>
        <dbReference type="Proteomes" id="UP000182178"/>
    </source>
</evidence>
<keyword evidence="4" id="KW-0732">Signal</keyword>
<name>A0ABP2A972_9HYPH</name>
<dbReference type="Gene3D" id="3.40.50.2300">
    <property type="match status" value="2"/>
</dbReference>
<keyword evidence="5" id="KW-0472">Membrane</keyword>